<dbReference type="EMBL" id="BGPR01021007">
    <property type="protein sequence ID" value="GBN85889.1"/>
    <property type="molecule type" value="Genomic_DNA"/>
</dbReference>
<evidence type="ECO:0000313" key="2">
    <source>
        <dbReference type="Proteomes" id="UP000499080"/>
    </source>
</evidence>
<dbReference type="SUPFAM" id="SSF53098">
    <property type="entry name" value="Ribonuclease H-like"/>
    <property type="match status" value="1"/>
</dbReference>
<sequence length="522" mass="60562">MKNAASGRTKTHLPALYDELEAKIRALESLGRTQEKYDDFLSPLVESCLPEEILVAWERSRNIKDASQVEDRSLEKLMHFLKQEVKGEEMVELARTGFLSPANQKKKEMINKLDNCPTAATLVSTNIRNNTVAWVLRFINNVKSRINERKRGQLTVEEIQGAEIQLIRSIQALGFPEEKLIPNLCVFKDEKNIIRVKTRITERIDTPHFLSPILLPNNCIVTQRLVEHIHIENYHAGTQLFLSMLREKYWIFGGKRTVPKIWNACVMSRRFKSKSPTADPVSLPADRVKDAAVFEVVGVDLAGPLYIKRGTKVWAVLYTCALYRSLHLELVSSLSTYAFLLSFRHFVARRGRPRIIYSYNGTHFRGVYNELAAIDWNEVSRNAEIQRITWKFVPPAWWGGFWDRLVRTVKDLLRKTLGKAIFTYEELLTILCECEKVVNSRPLTYLSEDMQDLTPITPAIFLFDILTAEVKDLDVRDANHYRKRLRFRAKVIEKLRKRFRSEYLGQPIQRQKQDPQSSNIRE</sequence>
<dbReference type="InterPro" id="IPR012337">
    <property type="entry name" value="RNaseH-like_sf"/>
</dbReference>
<dbReference type="PANTHER" id="PTHR47331">
    <property type="entry name" value="PHD-TYPE DOMAIN-CONTAINING PROTEIN"/>
    <property type="match status" value="1"/>
</dbReference>
<evidence type="ECO:0008006" key="3">
    <source>
        <dbReference type="Google" id="ProtNLM"/>
    </source>
</evidence>
<accession>A0A4Y2SF41</accession>
<evidence type="ECO:0000313" key="1">
    <source>
        <dbReference type="EMBL" id="GBN85889.1"/>
    </source>
</evidence>
<gene>
    <name evidence="1" type="ORF">AVEN_180976_1</name>
</gene>
<dbReference type="InterPro" id="IPR036397">
    <property type="entry name" value="RNaseH_sf"/>
</dbReference>
<dbReference type="Gene3D" id="3.30.420.10">
    <property type="entry name" value="Ribonuclease H-like superfamily/Ribonuclease H"/>
    <property type="match status" value="1"/>
</dbReference>
<dbReference type="GO" id="GO:0003676">
    <property type="term" value="F:nucleic acid binding"/>
    <property type="evidence" value="ECO:0007669"/>
    <property type="project" value="InterPro"/>
</dbReference>
<dbReference type="OrthoDB" id="8019190at2759"/>
<name>A0A4Y2SF41_ARAVE</name>
<dbReference type="Proteomes" id="UP000499080">
    <property type="component" value="Unassembled WGS sequence"/>
</dbReference>
<keyword evidence="2" id="KW-1185">Reference proteome</keyword>
<protein>
    <recommendedName>
        <fullName evidence="3">Integrase catalytic domain-containing protein</fullName>
    </recommendedName>
</protein>
<dbReference type="AlphaFoldDB" id="A0A4Y2SF41"/>
<organism evidence="1 2">
    <name type="scientific">Araneus ventricosus</name>
    <name type="common">Orbweaver spider</name>
    <name type="synonym">Epeira ventricosa</name>
    <dbReference type="NCBI Taxonomy" id="182803"/>
    <lineage>
        <taxon>Eukaryota</taxon>
        <taxon>Metazoa</taxon>
        <taxon>Ecdysozoa</taxon>
        <taxon>Arthropoda</taxon>
        <taxon>Chelicerata</taxon>
        <taxon>Arachnida</taxon>
        <taxon>Araneae</taxon>
        <taxon>Araneomorphae</taxon>
        <taxon>Entelegynae</taxon>
        <taxon>Araneoidea</taxon>
        <taxon>Araneidae</taxon>
        <taxon>Araneus</taxon>
    </lineage>
</organism>
<reference evidence="1 2" key="1">
    <citation type="journal article" date="2019" name="Sci. Rep.">
        <title>Orb-weaving spider Araneus ventricosus genome elucidates the spidroin gene catalogue.</title>
        <authorList>
            <person name="Kono N."/>
            <person name="Nakamura H."/>
            <person name="Ohtoshi R."/>
            <person name="Moran D.A.P."/>
            <person name="Shinohara A."/>
            <person name="Yoshida Y."/>
            <person name="Fujiwara M."/>
            <person name="Mori M."/>
            <person name="Tomita M."/>
            <person name="Arakawa K."/>
        </authorList>
    </citation>
    <scope>NUCLEOTIDE SEQUENCE [LARGE SCALE GENOMIC DNA]</scope>
</reference>
<comment type="caution">
    <text evidence="1">The sequence shown here is derived from an EMBL/GenBank/DDBJ whole genome shotgun (WGS) entry which is preliminary data.</text>
</comment>
<proteinExistence type="predicted"/>
<dbReference type="PANTHER" id="PTHR47331:SF1">
    <property type="entry name" value="GAG-LIKE PROTEIN"/>
    <property type="match status" value="1"/>
</dbReference>